<evidence type="ECO:0000313" key="4">
    <source>
        <dbReference type="Proteomes" id="UP000661077"/>
    </source>
</evidence>
<sequence>MAADQWTVAEAKAKLSEVIDHAQNEGPQTITRNGRRAVVVVDIEEWERRTRRSGNLAEFFSASPLRGSGLKVRRSKDRLRPTGL</sequence>
<dbReference type="Gene3D" id="3.40.1620.10">
    <property type="entry name" value="YefM-like domain"/>
    <property type="match status" value="1"/>
</dbReference>
<dbReference type="InterPro" id="IPR006442">
    <property type="entry name" value="Antitoxin_Phd/YefM"/>
</dbReference>
<keyword evidence="4" id="KW-1185">Reference proteome</keyword>
<evidence type="ECO:0000313" key="3">
    <source>
        <dbReference type="EMBL" id="MBM0105681.1"/>
    </source>
</evidence>
<dbReference type="Proteomes" id="UP000661077">
    <property type="component" value="Unassembled WGS sequence"/>
</dbReference>
<evidence type="ECO:0000256" key="2">
    <source>
        <dbReference type="RuleBase" id="RU362080"/>
    </source>
</evidence>
<gene>
    <name evidence="3" type="ORF">JM946_13030</name>
</gene>
<dbReference type="NCBIfam" id="TIGR01552">
    <property type="entry name" value="phd_fam"/>
    <property type="match status" value="1"/>
</dbReference>
<proteinExistence type="inferred from homology"/>
<reference evidence="3 4" key="1">
    <citation type="journal article" date="2021" name="Int. J. Syst. Evol. Microbiol.">
        <title>Steroidobacter gossypii sp. nov., isolated from soil of cotton cropping field.</title>
        <authorList>
            <person name="Huang R."/>
            <person name="Yang S."/>
            <person name="Zhen C."/>
            <person name="Liu W."/>
        </authorList>
    </citation>
    <scope>NUCLEOTIDE SEQUENCE [LARGE SCALE GENOMIC DNA]</scope>
    <source>
        <strain evidence="3 4">S1-65</strain>
    </source>
</reference>
<dbReference type="Pfam" id="PF02604">
    <property type="entry name" value="PhdYeFM_antitox"/>
    <property type="match status" value="1"/>
</dbReference>
<dbReference type="SUPFAM" id="SSF143120">
    <property type="entry name" value="YefM-like"/>
    <property type="match status" value="1"/>
</dbReference>
<comment type="caution">
    <text evidence="3">The sequence shown here is derived from an EMBL/GenBank/DDBJ whole genome shotgun (WGS) entry which is preliminary data.</text>
</comment>
<comment type="similarity">
    <text evidence="1 2">Belongs to the phD/YefM antitoxin family.</text>
</comment>
<dbReference type="EMBL" id="JAEVLS010000002">
    <property type="protein sequence ID" value="MBM0105681.1"/>
    <property type="molecule type" value="Genomic_DNA"/>
</dbReference>
<protein>
    <recommendedName>
        <fullName evidence="2">Antitoxin</fullName>
    </recommendedName>
</protein>
<comment type="function">
    <text evidence="2">Antitoxin component of a type II toxin-antitoxin (TA) system.</text>
</comment>
<organism evidence="3 4">
    <name type="scientific">Steroidobacter gossypii</name>
    <dbReference type="NCBI Taxonomy" id="2805490"/>
    <lineage>
        <taxon>Bacteria</taxon>
        <taxon>Pseudomonadati</taxon>
        <taxon>Pseudomonadota</taxon>
        <taxon>Gammaproteobacteria</taxon>
        <taxon>Steroidobacterales</taxon>
        <taxon>Steroidobacteraceae</taxon>
        <taxon>Steroidobacter</taxon>
    </lineage>
</organism>
<name>A0ABS1WXH2_9GAMM</name>
<dbReference type="InterPro" id="IPR036165">
    <property type="entry name" value="YefM-like_sf"/>
</dbReference>
<evidence type="ECO:0000256" key="1">
    <source>
        <dbReference type="ARBA" id="ARBA00009981"/>
    </source>
</evidence>
<accession>A0ABS1WXH2</accession>
<dbReference type="RefSeq" id="WP_203167711.1">
    <property type="nucleotide sequence ID" value="NZ_JAEVLS010000002.1"/>
</dbReference>